<organism evidence="2 3">
    <name type="scientific">Methylobacterium pseudosasicola</name>
    <dbReference type="NCBI Taxonomy" id="582667"/>
    <lineage>
        <taxon>Bacteria</taxon>
        <taxon>Pseudomonadati</taxon>
        <taxon>Pseudomonadota</taxon>
        <taxon>Alphaproteobacteria</taxon>
        <taxon>Hyphomicrobiales</taxon>
        <taxon>Methylobacteriaceae</taxon>
        <taxon>Methylobacterium</taxon>
    </lineage>
</organism>
<feature type="transmembrane region" description="Helical" evidence="1">
    <location>
        <begin position="48"/>
        <end position="68"/>
    </location>
</feature>
<evidence type="ECO:0000313" key="3">
    <source>
        <dbReference type="Proteomes" id="UP000199048"/>
    </source>
</evidence>
<reference evidence="3" key="1">
    <citation type="submission" date="2016-10" db="EMBL/GenBank/DDBJ databases">
        <authorList>
            <person name="Varghese N."/>
            <person name="Submissions S."/>
        </authorList>
    </citation>
    <scope>NUCLEOTIDE SEQUENCE [LARGE SCALE GENOMIC DNA]</scope>
    <source>
        <strain evidence="3">BL36</strain>
    </source>
</reference>
<dbReference type="OrthoDB" id="8005898at2"/>
<dbReference type="RefSeq" id="WP_092039580.1">
    <property type="nucleotide sequence ID" value="NZ_FOTK01000008.1"/>
</dbReference>
<keyword evidence="1" id="KW-0812">Transmembrane</keyword>
<feature type="transmembrane region" description="Helical" evidence="1">
    <location>
        <begin position="20"/>
        <end position="41"/>
    </location>
</feature>
<accession>A0A1I4JFY4</accession>
<keyword evidence="1" id="KW-1133">Transmembrane helix</keyword>
<keyword evidence="3" id="KW-1185">Reference proteome</keyword>
<dbReference type="STRING" id="582667.SAMN05192568_100836"/>
<dbReference type="EMBL" id="FOTK01000008">
    <property type="protein sequence ID" value="SFL65454.1"/>
    <property type="molecule type" value="Genomic_DNA"/>
</dbReference>
<evidence type="ECO:0008006" key="4">
    <source>
        <dbReference type="Google" id="ProtNLM"/>
    </source>
</evidence>
<proteinExistence type="predicted"/>
<name>A0A1I4JFY4_9HYPH</name>
<gene>
    <name evidence="2" type="ORF">SAMN05192568_100836</name>
</gene>
<dbReference type="Proteomes" id="UP000199048">
    <property type="component" value="Unassembled WGS sequence"/>
</dbReference>
<feature type="transmembrane region" description="Helical" evidence="1">
    <location>
        <begin position="80"/>
        <end position="102"/>
    </location>
</feature>
<evidence type="ECO:0000256" key="1">
    <source>
        <dbReference type="SAM" id="Phobius"/>
    </source>
</evidence>
<protein>
    <recommendedName>
        <fullName evidence="4">Iron transporter</fullName>
    </recommendedName>
</protein>
<dbReference type="AlphaFoldDB" id="A0A1I4JFY4"/>
<sequence>MSARPLPGLTYRLAVAGRVVLAALGGYGVAALSAMLLALALPMPRSEAVSTGTLASFAIMAGAVVWVFSARTLGHAASVLGLIAVLLVAGLWLAGAFSPAVVP</sequence>
<evidence type="ECO:0000313" key="2">
    <source>
        <dbReference type="EMBL" id="SFL65454.1"/>
    </source>
</evidence>
<keyword evidence="1" id="KW-0472">Membrane</keyword>